<dbReference type="GO" id="GO:0051603">
    <property type="term" value="P:proteolysis involved in protein catabolic process"/>
    <property type="evidence" value="ECO:0007669"/>
    <property type="project" value="TreeGrafter"/>
</dbReference>
<dbReference type="Gene3D" id="1.25.40.10">
    <property type="entry name" value="Tetratricopeptide repeat domain"/>
    <property type="match status" value="2"/>
</dbReference>
<dbReference type="Pfam" id="PF01435">
    <property type="entry name" value="Peptidase_M48"/>
    <property type="match status" value="1"/>
</dbReference>
<dbReference type="PROSITE" id="PS51257">
    <property type="entry name" value="PROKAR_LIPOPROTEIN"/>
    <property type="match status" value="1"/>
</dbReference>
<evidence type="ECO:0000256" key="6">
    <source>
        <dbReference type="ARBA" id="ARBA00023049"/>
    </source>
</evidence>
<proteinExistence type="predicted"/>
<dbReference type="GO" id="GO:0046872">
    <property type="term" value="F:metal ion binding"/>
    <property type="evidence" value="ECO:0007669"/>
    <property type="project" value="UniProtKB-KW"/>
</dbReference>
<dbReference type="Proteomes" id="UP000030661">
    <property type="component" value="Unassembled WGS sequence"/>
</dbReference>
<dbReference type="eggNOG" id="COG4784">
    <property type="taxonomic scope" value="Bacteria"/>
</dbReference>
<dbReference type="EMBL" id="DF820468">
    <property type="protein sequence ID" value="GAK58869.1"/>
    <property type="molecule type" value="Genomic_DNA"/>
</dbReference>
<evidence type="ECO:0000313" key="9">
    <source>
        <dbReference type="Proteomes" id="UP000030661"/>
    </source>
</evidence>
<evidence type="ECO:0000256" key="5">
    <source>
        <dbReference type="ARBA" id="ARBA00022833"/>
    </source>
</evidence>
<keyword evidence="6" id="KW-0482">Metalloprotease</keyword>
<evidence type="ECO:0000256" key="1">
    <source>
        <dbReference type="ARBA" id="ARBA00001947"/>
    </source>
</evidence>
<evidence type="ECO:0000256" key="4">
    <source>
        <dbReference type="ARBA" id="ARBA00022801"/>
    </source>
</evidence>
<dbReference type="SUPFAM" id="SSF48452">
    <property type="entry name" value="TPR-like"/>
    <property type="match status" value="1"/>
</dbReference>
<evidence type="ECO:0000256" key="2">
    <source>
        <dbReference type="ARBA" id="ARBA00022670"/>
    </source>
</evidence>
<dbReference type="GO" id="GO:0016020">
    <property type="term" value="C:membrane"/>
    <property type="evidence" value="ECO:0007669"/>
    <property type="project" value="TreeGrafter"/>
</dbReference>
<dbReference type="InterPro" id="IPR011990">
    <property type="entry name" value="TPR-like_helical_dom_sf"/>
</dbReference>
<dbReference type="STRING" id="1499967.U27_05844"/>
<dbReference type="AlphaFoldDB" id="A0A081C2R4"/>
<keyword evidence="4" id="KW-0378">Hydrolase</keyword>
<dbReference type="PANTHER" id="PTHR22726">
    <property type="entry name" value="METALLOENDOPEPTIDASE OMA1"/>
    <property type="match status" value="1"/>
</dbReference>
<organism evidence="8">
    <name type="scientific">Vecturithrix granuli</name>
    <dbReference type="NCBI Taxonomy" id="1499967"/>
    <lineage>
        <taxon>Bacteria</taxon>
        <taxon>Candidatus Moduliflexota</taxon>
        <taxon>Candidatus Vecturitrichia</taxon>
        <taxon>Candidatus Vecturitrichales</taxon>
        <taxon>Candidatus Vecturitrichaceae</taxon>
        <taxon>Candidatus Vecturithrix</taxon>
    </lineage>
</organism>
<keyword evidence="9" id="KW-1185">Reference proteome</keyword>
<gene>
    <name evidence="8" type="ORF">U27_05844</name>
</gene>
<dbReference type="HOGENOM" id="CLU_603644_0_0_0"/>
<evidence type="ECO:0000256" key="3">
    <source>
        <dbReference type="ARBA" id="ARBA00022723"/>
    </source>
</evidence>
<dbReference type="PANTHER" id="PTHR22726:SF1">
    <property type="entry name" value="METALLOENDOPEPTIDASE OMA1, MITOCHONDRIAL"/>
    <property type="match status" value="1"/>
</dbReference>
<dbReference type="GO" id="GO:0004222">
    <property type="term" value="F:metalloendopeptidase activity"/>
    <property type="evidence" value="ECO:0007669"/>
    <property type="project" value="InterPro"/>
</dbReference>
<feature type="domain" description="Peptidase M48" evidence="7">
    <location>
        <begin position="63"/>
        <end position="255"/>
    </location>
</feature>
<dbReference type="Pfam" id="PF13432">
    <property type="entry name" value="TPR_16"/>
    <property type="match status" value="2"/>
</dbReference>
<evidence type="ECO:0000259" key="7">
    <source>
        <dbReference type="Pfam" id="PF01435"/>
    </source>
</evidence>
<keyword evidence="2" id="KW-0645">Protease</keyword>
<keyword evidence="3" id="KW-0479">Metal-binding</keyword>
<name>A0A081C2R4_VECG1</name>
<protein>
    <recommendedName>
        <fullName evidence="7">Peptidase M48 domain-containing protein</fullName>
    </recommendedName>
</protein>
<comment type="cofactor">
    <cofactor evidence="1">
        <name>Zn(2+)</name>
        <dbReference type="ChEBI" id="CHEBI:29105"/>
    </cofactor>
</comment>
<keyword evidence="5" id="KW-0862">Zinc</keyword>
<dbReference type="InterPro" id="IPR001915">
    <property type="entry name" value="Peptidase_M48"/>
</dbReference>
<sequence length="453" mass="52118">MRKLIGPLLGILFISCQAIWGWTAQEELQLLVLSEMEERIAGRMAFYTLERKLTERGFMVTTDPQIAAIGQAIARYSDRVHLHYAFYVIEGSLEPQALALPGGYVLISRSIIDAVCQTDDDVAFILGHEIAHAALRHYADYKLRDEQQVAYLKQLIQQQNFVAEEEQPKYSEELHNILFPYIMKLRQIKEIEADQFGALYALRAGYRFSGSTQVLRRLRRLYGEDFQLEQDLFVPDKPSNLSTHPTLSERIEQLELFRIKAIEVSKLFPQGRDALDQGNYQEASLIFESILSLFPQSRTARIGLGVAYHLQYWDSSEGDQFLLAYPGALELENIQLLRGRPDWMMLQRAIAEYQQVLAVEPGNKYAANNLGVAFAELRQGKEAETILREALRVDARDFILFNLALVLYRKYQETPQPAMKEEVVKLLRQYLQFAPSDQVAVQYLQTLEQDERP</sequence>
<accession>A0A081C2R4</accession>
<dbReference type="InterPro" id="IPR051156">
    <property type="entry name" value="Mito/Outer_Membr_Metalloprot"/>
</dbReference>
<reference evidence="8" key="1">
    <citation type="journal article" date="2015" name="PeerJ">
        <title>First genomic representation of candidate bacterial phylum KSB3 points to enhanced environmental sensing as a trigger of wastewater bulking.</title>
        <authorList>
            <person name="Sekiguchi Y."/>
            <person name="Ohashi A."/>
            <person name="Parks D.H."/>
            <person name="Yamauchi T."/>
            <person name="Tyson G.W."/>
            <person name="Hugenholtz P."/>
        </authorList>
    </citation>
    <scope>NUCLEOTIDE SEQUENCE [LARGE SCALE GENOMIC DNA]</scope>
</reference>
<dbReference type="Gene3D" id="3.30.2010.10">
    <property type="entry name" value="Metalloproteases ('zincins'), catalytic domain"/>
    <property type="match status" value="1"/>
</dbReference>
<evidence type="ECO:0000313" key="8">
    <source>
        <dbReference type="EMBL" id="GAK58869.1"/>
    </source>
</evidence>